<dbReference type="Gene3D" id="3.40.50.12780">
    <property type="entry name" value="N-terminal domain of ligase-like"/>
    <property type="match status" value="1"/>
</dbReference>
<reference evidence="2 3" key="1">
    <citation type="submission" date="2024-06" db="EMBL/GenBank/DDBJ databases">
        <title>The Natural Products Discovery Center: Release of the First 8490 Sequenced Strains for Exploring Actinobacteria Biosynthetic Diversity.</title>
        <authorList>
            <person name="Kalkreuter E."/>
            <person name="Kautsar S.A."/>
            <person name="Yang D."/>
            <person name="Bader C.D."/>
            <person name="Teijaro C.N."/>
            <person name="Fluegel L."/>
            <person name="Davis C.M."/>
            <person name="Simpson J.R."/>
            <person name="Lauterbach L."/>
            <person name="Steele A.D."/>
            <person name="Gui C."/>
            <person name="Meng S."/>
            <person name="Li G."/>
            <person name="Viehrig K."/>
            <person name="Ye F."/>
            <person name="Su P."/>
            <person name="Kiefer A.F."/>
            <person name="Nichols A."/>
            <person name="Cepeda A.J."/>
            <person name="Yan W."/>
            <person name="Fan B."/>
            <person name="Jiang Y."/>
            <person name="Adhikari A."/>
            <person name="Zheng C.-J."/>
            <person name="Schuster L."/>
            <person name="Cowan T.M."/>
            <person name="Smanski M.J."/>
            <person name="Chevrette M.G."/>
            <person name="De Carvalho L.P.S."/>
            <person name="Shen B."/>
        </authorList>
    </citation>
    <scope>NUCLEOTIDE SEQUENCE [LARGE SCALE GENOMIC DNA]</scope>
    <source>
        <strain evidence="2 3">NPDC006434</strain>
    </source>
</reference>
<comment type="caution">
    <text evidence="2">The sequence shown here is derived from an EMBL/GenBank/DDBJ whole genome shotgun (WGS) entry which is preliminary data.</text>
</comment>
<dbReference type="PANTHER" id="PTHR43201">
    <property type="entry name" value="ACYL-COA SYNTHETASE"/>
    <property type="match status" value="1"/>
</dbReference>
<dbReference type="RefSeq" id="WP_355395107.1">
    <property type="nucleotide sequence ID" value="NZ_JBEGHN010000005.1"/>
</dbReference>
<organism evidence="2 3">
    <name type="scientific">Streptomyces ossamyceticus</name>
    <dbReference type="NCBI Taxonomy" id="249581"/>
    <lineage>
        <taxon>Bacteria</taxon>
        <taxon>Bacillati</taxon>
        <taxon>Actinomycetota</taxon>
        <taxon>Actinomycetes</taxon>
        <taxon>Kitasatosporales</taxon>
        <taxon>Streptomycetaceae</taxon>
        <taxon>Streptomyces</taxon>
    </lineage>
</organism>
<evidence type="ECO:0000259" key="1">
    <source>
        <dbReference type="Pfam" id="PF00501"/>
    </source>
</evidence>
<evidence type="ECO:0000313" key="2">
    <source>
        <dbReference type="EMBL" id="MET9844851.1"/>
    </source>
</evidence>
<protein>
    <submittedName>
        <fullName evidence="2">Class I adenylate-forming enzyme family protein</fullName>
    </submittedName>
</protein>
<dbReference type="PROSITE" id="PS00455">
    <property type="entry name" value="AMP_BINDING"/>
    <property type="match status" value="1"/>
</dbReference>
<dbReference type="InterPro" id="IPR020845">
    <property type="entry name" value="AMP-binding_CS"/>
</dbReference>
<feature type="domain" description="AMP-dependent synthetase/ligase" evidence="1">
    <location>
        <begin position="71"/>
        <end position="417"/>
    </location>
</feature>
<dbReference type="EMBL" id="JBEXPZ010000010">
    <property type="protein sequence ID" value="MET9844851.1"/>
    <property type="molecule type" value="Genomic_DNA"/>
</dbReference>
<accession>A0ABV2UTH3</accession>
<dbReference type="Pfam" id="PF00501">
    <property type="entry name" value="AMP-binding"/>
    <property type="match status" value="1"/>
</dbReference>
<dbReference type="InterPro" id="IPR000873">
    <property type="entry name" value="AMP-dep_synth/lig_dom"/>
</dbReference>
<dbReference type="InterPro" id="IPR042099">
    <property type="entry name" value="ANL_N_sf"/>
</dbReference>
<evidence type="ECO:0000313" key="3">
    <source>
        <dbReference type="Proteomes" id="UP001550210"/>
    </source>
</evidence>
<gene>
    <name evidence="2" type="ORF">ABZZ21_09755</name>
</gene>
<name>A0ABV2UTH3_9ACTN</name>
<dbReference type="PANTHER" id="PTHR43201:SF32">
    <property type="entry name" value="2-SUCCINYLBENZOATE--COA LIGASE, CHLOROPLASTIC_PEROXISOMAL"/>
    <property type="match status" value="1"/>
</dbReference>
<dbReference type="Proteomes" id="UP001550210">
    <property type="component" value="Unassembled WGS sequence"/>
</dbReference>
<proteinExistence type="predicted"/>
<keyword evidence="3" id="KW-1185">Reference proteome</keyword>
<dbReference type="SUPFAM" id="SSF56801">
    <property type="entry name" value="Acetyl-CoA synthetase-like"/>
    <property type="match status" value="1"/>
</dbReference>
<sequence length="602" mass="65229">MKLRSLQRHLASVRRMHLGPSQRGLRARLELVAEKSLGVGTFLWHTLDRAEDLDAPLLHHLPRGGGEKDVRVFTLGDLRDATERYARWYHAAGVVRGDRVGIQSEDGIANFVHFLAVNSLGAIPAPVNPNMAPDTAARYLARLEPRVVVADSGRLTALLEAAESPGALGLTVTQEEIDAAGPAGPLPTGYPYRHGDRDPVLIAHSSGTTGMPKAPVLGHRQFFTGKRPRILTMPSGPQDKNLLTFPPSHGSGLSYMMMATLTGVPTLVMEEQRGPAVAEAMRWWKPTVVIGFPITFGELATLGLEPSAAAHVTTWLATADASHEAHIRELVRLGRHREGGKWRQGSRYIDGLASTEVGMAVFQNIHGPDTEAYQRCVGYPEPVVEEATVFDEHGKRLGPHEIGYIGVKSPTETLGYWADADLTHRSKNDGFWLTGDIGYYDEKGRFYQYDRATDVIQTVNGPVHSLPTEEIVLKACRRAVDCTVVGAVSPADPELSEPIGVIRMQENCDDTAEHLLSQINAALRKAGMHQLSALVVCKGENDIPLGVTGKVLKREVRSAYAKILVADDDLRLDVARVRSVRGELGQLPPAGTTAGGKPGAAA</sequence>